<sequence length="65" mass="7539">MKNDEEVARNMKMLLYMYEMMSGLKINFAKSEVIVISGDEEITSKYAEFFNCQIGSIPIKYLGFQ</sequence>
<reference evidence="1" key="2">
    <citation type="journal article" date="2015" name="Data Brief">
        <title>Shoot transcriptome of the giant reed, Arundo donax.</title>
        <authorList>
            <person name="Barrero R.A."/>
            <person name="Guerrero F.D."/>
            <person name="Moolhuijzen P."/>
            <person name="Goolsby J.A."/>
            <person name="Tidwell J."/>
            <person name="Bellgard S.E."/>
            <person name="Bellgard M.I."/>
        </authorList>
    </citation>
    <scope>NUCLEOTIDE SEQUENCE</scope>
    <source>
        <tissue evidence="1">Shoot tissue taken approximately 20 cm above the soil surface</tissue>
    </source>
</reference>
<name>A0A0A9C6P5_ARUDO</name>
<organism evidence="1">
    <name type="scientific">Arundo donax</name>
    <name type="common">Giant reed</name>
    <name type="synonym">Donax arundinaceus</name>
    <dbReference type="NCBI Taxonomy" id="35708"/>
    <lineage>
        <taxon>Eukaryota</taxon>
        <taxon>Viridiplantae</taxon>
        <taxon>Streptophyta</taxon>
        <taxon>Embryophyta</taxon>
        <taxon>Tracheophyta</taxon>
        <taxon>Spermatophyta</taxon>
        <taxon>Magnoliopsida</taxon>
        <taxon>Liliopsida</taxon>
        <taxon>Poales</taxon>
        <taxon>Poaceae</taxon>
        <taxon>PACMAD clade</taxon>
        <taxon>Arundinoideae</taxon>
        <taxon>Arundineae</taxon>
        <taxon>Arundo</taxon>
    </lineage>
</organism>
<dbReference type="EMBL" id="GBRH01225906">
    <property type="protein sequence ID" value="JAD71989.1"/>
    <property type="molecule type" value="Transcribed_RNA"/>
</dbReference>
<evidence type="ECO:0000313" key="1">
    <source>
        <dbReference type="EMBL" id="JAD71989.1"/>
    </source>
</evidence>
<reference evidence="1" key="1">
    <citation type="submission" date="2014-09" db="EMBL/GenBank/DDBJ databases">
        <authorList>
            <person name="Magalhaes I.L.F."/>
            <person name="Oliveira U."/>
            <person name="Santos F.R."/>
            <person name="Vidigal T.H.D.A."/>
            <person name="Brescovit A.D."/>
            <person name="Santos A.J."/>
        </authorList>
    </citation>
    <scope>NUCLEOTIDE SEQUENCE</scope>
    <source>
        <tissue evidence="1">Shoot tissue taken approximately 20 cm above the soil surface</tissue>
    </source>
</reference>
<protein>
    <submittedName>
        <fullName evidence="1">Uncharacterized protein</fullName>
    </submittedName>
</protein>
<proteinExistence type="predicted"/>
<accession>A0A0A9C6P5</accession>
<dbReference type="AlphaFoldDB" id="A0A0A9C6P5"/>